<accession>A0A8E0S6S4</accession>
<dbReference type="Pfam" id="PF14774">
    <property type="entry name" value="FAM177"/>
    <property type="match status" value="1"/>
</dbReference>
<dbReference type="OrthoDB" id="6230375at2759"/>
<sequence>MNCLASQESSSGSSVSGAIKLISKEQRSRDLHFSDGIVTSLDELLLTNGPEKSVLKESRDSRSSFIEWVDWLGEKFASLLGLSSPKYAYIIEESKSSLNSKENPMCGDMDDPNTLILTSEKFLSHQSFWKHPGGV</sequence>
<dbReference type="AlphaFoldDB" id="A0A8E0S6S4"/>
<proteinExistence type="predicted"/>
<gene>
    <name evidence="1" type="ORF">FBUS_01494</name>
</gene>
<keyword evidence="2" id="KW-1185">Reference proteome</keyword>
<reference evidence="1" key="1">
    <citation type="submission" date="2019-05" db="EMBL/GenBank/DDBJ databases">
        <title>Annotation for the trematode Fasciolopsis buski.</title>
        <authorList>
            <person name="Choi Y.-J."/>
        </authorList>
    </citation>
    <scope>NUCLEOTIDE SEQUENCE</scope>
    <source>
        <strain evidence="1">HT</strain>
        <tissue evidence="1">Whole worm</tissue>
    </source>
</reference>
<evidence type="ECO:0000313" key="2">
    <source>
        <dbReference type="Proteomes" id="UP000728185"/>
    </source>
</evidence>
<evidence type="ECO:0000313" key="1">
    <source>
        <dbReference type="EMBL" id="KAA0198098.1"/>
    </source>
</evidence>
<dbReference type="InterPro" id="IPR028260">
    <property type="entry name" value="FAM177"/>
</dbReference>
<comment type="caution">
    <text evidence="1">The sequence shown here is derived from an EMBL/GenBank/DDBJ whole genome shotgun (WGS) entry which is preliminary data.</text>
</comment>
<dbReference type="EMBL" id="LUCM01001936">
    <property type="protein sequence ID" value="KAA0198098.1"/>
    <property type="molecule type" value="Genomic_DNA"/>
</dbReference>
<name>A0A8E0S6S4_9TREM</name>
<protein>
    <submittedName>
        <fullName evidence="1">Uncharacterized protein</fullName>
    </submittedName>
</protein>
<dbReference type="Proteomes" id="UP000728185">
    <property type="component" value="Unassembled WGS sequence"/>
</dbReference>
<organism evidence="1 2">
    <name type="scientific">Fasciolopsis buskii</name>
    <dbReference type="NCBI Taxonomy" id="27845"/>
    <lineage>
        <taxon>Eukaryota</taxon>
        <taxon>Metazoa</taxon>
        <taxon>Spiralia</taxon>
        <taxon>Lophotrochozoa</taxon>
        <taxon>Platyhelminthes</taxon>
        <taxon>Trematoda</taxon>
        <taxon>Digenea</taxon>
        <taxon>Plagiorchiida</taxon>
        <taxon>Echinostomata</taxon>
        <taxon>Echinostomatoidea</taxon>
        <taxon>Fasciolidae</taxon>
        <taxon>Fasciolopsis</taxon>
    </lineage>
</organism>